<feature type="domain" description="Carboxylesterase type B" evidence="6">
    <location>
        <begin position="10"/>
        <end position="112"/>
    </location>
</feature>
<evidence type="ECO:0000256" key="4">
    <source>
        <dbReference type="ARBA" id="ARBA00023180"/>
    </source>
</evidence>
<dbReference type="AlphaFoldDB" id="A0A4Y2NA41"/>
<accession>A0A4Y2NA41</accession>
<proteinExistence type="inferred from homology"/>
<dbReference type="InterPro" id="IPR002018">
    <property type="entry name" value="CarbesteraseB"/>
</dbReference>
<comment type="similarity">
    <text evidence="1 5">Belongs to the type-B carboxylesterase/lipase family.</text>
</comment>
<evidence type="ECO:0000259" key="6">
    <source>
        <dbReference type="Pfam" id="PF00135"/>
    </source>
</evidence>
<evidence type="ECO:0000256" key="2">
    <source>
        <dbReference type="ARBA" id="ARBA00022487"/>
    </source>
</evidence>
<protein>
    <recommendedName>
        <fullName evidence="5">Carboxylic ester hydrolase</fullName>
        <ecNumber evidence="5">3.1.1.-</ecNumber>
    </recommendedName>
</protein>
<keyword evidence="2" id="KW-0719">Serine esterase</keyword>
<keyword evidence="8" id="KW-1185">Reference proteome</keyword>
<sequence length="112" mass="12279">MPIFCFKKCLWDILEGLRWVNKYIGYFGGDTSRITIAGESAGSWSVGLLAVSPLAEGLYKRQIMESGSPIFLAAENNTQNLALSQRVAEMVGCASPTFNIKDYPGPVVECLR</sequence>
<dbReference type="OrthoDB" id="6475789at2759"/>
<keyword evidence="3 5" id="KW-0378">Hydrolase</keyword>
<dbReference type="EC" id="3.1.1.-" evidence="5"/>
<comment type="caution">
    <text evidence="7">The sequence shown here is derived from an EMBL/GenBank/DDBJ whole genome shotgun (WGS) entry which is preliminary data.</text>
</comment>
<evidence type="ECO:0000313" key="8">
    <source>
        <dbReference type="Proteomes" id="UP000499080"/>
    </source>
</evidence>
<evidence type="ECO:0000313" key="7">
    <source>
        <dbReference type="EMBL" id="GBN36121.1"/>
    </source>
</evidence>
<feature type="non-terminal residue" evidence="7">
    <location>
        <position position="112"/>
    </location>
</feature>
<name>A0A4Y2NA41_ARAVE</name>
<evidence type="ECO:0000256" key="3">
    <source>
        <dbReference type="ARBA" id="ARBA00022801"/>
    </source>
</evidence>
<dbReference type="InterPro" id="IPR029058">
    <property type="entry name" value="AB_hydrolase_fold"/>
</dbReference>
<dbReference type="PANTHER" id="PTHR11559">
    <property type="entry name" value="CARBOXYLESTERASE"/>
    <property type="match status" value="1"/>
</dbReference>
<dbReference type="PROSITE" id="PS00122">
    <property type="entry name" value="CARBOXYLESTERASE_B_1"/>
    <property type="match status" value="1"/>
</dbReference>
<keyword evidence="4" id="KW-0325">Glycoprotein</keyword>
<evidence type="ECO:0000256" key="1">
    <source>
        <dbReference type="ARBA" id="ARBA00005964"/>
    </source>
</evidence>
<dbReference type="Gene3D" id="3.40.50.1820">
    <property type="entry name" value="alpha/beta hydrolase"/>
    <property type="match status" value="1"/>
</dbReference>
<dbReference type="Pfam" id="PF00135">
    <property type="entry name" value="COesterase"/>
    <property type="match status" value="1"/>
</dbReference>
<dbReference type="EMBL" id="BGPR01286423">
    <property type="protein sequence ID" value="GBN36121.1"/>
    <property type="molecule type" value="Genomic_DNA"/>
</dbReference>
<dbReference type="InterPro" id="IPR019826">
    <property type="entry name" value="Carboxylesterase_B_AS"/>
</dbReference>
<gene>
    <name evidence="7" type="primary">ACES_92</name>
    <name evidence="7" type="ORF">AVEN_192851_1</name>
</gene>
<evidence type="ECO:0000256" key="5">
    <source>
        <dbReference type="RuleBase" id="RU361235"/>
    </source>
</evidence>
<dbReference type="GO" id="GO:0052689">
    <property type="term" value="F:carboxylic ester hydrolase activity"/>
    <property type="evidence" value="ECO:0007669"/>
    <property type="project" value="UniProtKB-KW"/>
</dbReference>
<dbReference type="Proteomes" id="UP000499080">
    <property type="component" value="Unassembled WGS sequence"/>
</dbReference>
<dbReference type="InterPro" id="IPR050309">
    <property type="entry name" value="Type-B_Carboxylest/Lipase"/>
</dbReference>
<reference evidence="7 8" key="1">
    <citation type="journal article" date="2019" name="Sci. Rep.">
        <title>Orb-weaving spider Araneus ventricosus genome elucidates the spidroin gene catalogue.</title>
        <authorList>
            <person name="Kono N."/>
            <person name="Nakamura H."/>
            <person name="Ohtoshi R."/>
            <person name="Moran D.A.P."/>
            <person name="Shinohara A."/>
            <person name="Yoshida Y."/>
            <person name="Fujiwara M."/>
            <person name="Mori M."/>
            <person name="Tomita M."/>
            <person name="Arakawa K."/>
        </authorList>
    </citation>
    <scope>NUCLEOTIDE SEQUENCE [LARGE SCALE GENOMIC DNA]</scope>
</reference>
<organism evidence="7 8">
    <name type="scientific">Araneus ventricosus</name>
    <name type="common">Orbweaver spider</name>
    <name type="synonym">Epeira ventricosa</name>
    <dbReference type="NCBI Taxonomy" id="182803"/>
    <lineage>
        <taxon>Eukaryota</taxon>
        <taxon>Metazoa</taxon>
        <taxon>Ecdysozoa</taxon>
        <taxon>Arthropoda</taxon>
        <taxon>Chelicerata</taxon>
        <taxon>Arachnida</taxon>
        <taxon>Araneae</taxon>
        <taxon>Araneomorphae</taxon>
        <taxon>Entelegynae</taxon>
        <taxon>Araneoidea</taxon>
        <taxon>Araneidae</taxon>
        <taxon>Araneus</taxon>
    </lineage>
</organism>
<dbReference type="SUPFAM" id="SSF53474">
    <property type="entry name" value="alpha/beta-Hydrolases"/>
    <property type="match status" value="1"/>
</dbReference>